<protein>
    <recommendedName>
        <fullName evidence="20">Androgen-induced gene 1 protein</fullName>
    </recommendedName>
</protein>
<comment type="catalytic activity">
    <reaction evidence="16">
        <text>12-(9Z-hexadecenoyloxy)-octadecanoate + H2O = 12-hydroxyoctadecanoate + (9Z)-hexadecenoate + H(+)</text>
        <dbReference type="Rhea" id="RHEA:52072"/>
        <dbReference type="ChEBI" id="CHEBI:15377"/>
        <dbReference type="ChEBI" id="CHEBI:15378"/>
        <dbReference type="ChEBI" id="CHEBI:32372"/>
        <dbReference type="ChEBI" id="CHEBI:84201"/>
        <dbReference type="ChEBI" id="CHEBI:136312"/>
    </reaction>
    <physiologicalReaction direction="left-to-right" evidence="16">
        <dbReference type="Rhea" id="RHEA:52073"/>
    </physiologicalReaction>
</comment>
<evidence type="ECO:0000256" key="11">
    <source>
        <dbReference type="ARBA" id="ARBA00048701"/>
    </source>
</evidence>
<organism evidence="18 19">
    <name type="scientific">Drosophila navojoa</name>
    <name type="common">Fruit fly</name>
    <dbReference type="NCBI Taxonomy" id="7232"/>
    <lineage>
        <taxon>Eukaryota</taxon>
        <taxon>Metazoa</taxon>
        <taxon>Ecdysozoa</taxon>
        <taxon>Arthropoda</taxon>
        <taxon>Hexapoda</taxon>
        <taxon>Insecta</taxon>
        <taxon>Pterygota</taxon>
        <taxon>Neoptera</taxon>
        <taxon>Endopterygota</taxon>
        <taxon>Diptera</taxon>
        <taxon>Brachycera</taxon>
        <taxon>Muscomorpha</taxon>
        <taxon>Ephydroidea</taxon>
        <taxon>Drosophilidae</taxon>
        <taxon>Drosophila</taxon>
    </lineage>
</organism>
<evidence type="ECO:0000256" key="2">
    <source>
        <dbReference type="ARBA" id="ARBA00004127"/>
    </source>
</evidence>
<comment type="catalytic activity">
    <reaction evidence="10">
        <text>12-octadecanoyloxy-octadecanoate + H2O = 12-hydroxyoctadecanoate + octadecanoate + H(+)</text>
        <dbReference type="Rhea" id="RHEA:52080"/>
        <dbReference type="ChEBI" id="CHEBI:15377"/>
        <dbReference type="ChEBI" id="CHEBI:15378"/>
        <dbReference type="ChEBI" id="CHEBI:25629"/>
        <dbReference type="ChEBI" id="CHEBI:84201"/>
        <dbReference type="ChEBI" id="CHEBI:136330"/>
    </reaction>
    <physiologicalReaction direction="left-to-right" evidence="10">
        <dbReference type="Rhea" id="RHEA:52081"/>
    </physiologicalReaction>
</comment>
<dbReference type="PANTHER" id="PTHR10989:SF16">
    <property type="entry name" value="AT02829P-RELATED"/>
    <property type="match status" value="1"/>
</dbReference>
<dbReference type="OrthoDB" id="1898221at2759"/>
<dbReference type="GO" id="GO:0012505">
    <property type="term" value="C:endomembrane system"/>
    <property type="evidence" value="ECO:0007669"/>
    <property type="project" value="UniProtKB-SubCell"/>
</dbReference>
<comment type="catalytic activity">
    <reaction evidence="15">
        <text>13-(9Z-hexadecenoyloxy)-octadecanoate + H2O = 13-hydroxy-octadecanoate + (9Z)-hexadecenoate + H(+)</text>
        <dbReference type="Rhea" id="RHEA:52076"/>
        <dbReference type="ChEBI" id="CHEBI:15377"/>
        <dbReference type="ChEBI" id="CHEBI:15378"/>
        <dbReference type="ChEBI" id="CHEBI:32372"/>
        <dbReference type="ChEBI" id="CHEBI:136304"/>
        <dbReference type="ChEBI" id="CHEBI:136315"/>
    </reaction>
    <physiologicalReaction direction="left-to-right" evidence="15">
        <dbReference type="Rhea" id="RHEA:52077"/>
    </physiologicalReaction>
</comment>
<feature type="transmembrane region" description="Helical" evidence="17">
    <location>
        <begin position="42"/>
        <end position="60"/>
    </location>
</feature>
<comment type="caution">
    <text evidence="18">The sequence shown here is derived from an EMBL/GenBank/DDBJ whole genome shotgun (WGS) entry which is preliminary data.</text>
</comment>
<evidence type="ECO:0000256" key="8">
    <source>
        <dbReference type="ARBA" id="ARBA00047427"/>
    </source>
</evidence>
<comment type="catalytic activity">
    <reaction evidence="8">
        <text>13-octadecanoyloxy-octadecanoate + H2O = 13-hydroxy-octadecanoate + octadecanoate + H(+)</text>
        <dbReference type="Rhea" id="RHEA:52084"/>
        <dbReference type="ChEBI" id="CHEBI:15377"/>
        <dbReference type="ChEBI" id="CHEBI:15378"/>
        <dbReference type="ChEBI" id="CHEBI:25629"/>
        <dbReference type="ChEBI" id="CHEBI:136304"/>
        <dbReference type="ChEBI" id="CHEBI:136335"/>
    </reaction>
    <physiologicalReaction direction="left-to-right" evidence="8">
        <dbReference type="Rhea" id="RHEA:52085"/>
    </physiologicalReaction>
</comment>
<sequence>MAKSKKKIREENAIREAAQANTERLETCNEAYTSGAFSYLRFLVHLLAAAQFCYGIYYYLFKLDWPEGLHEEEELKTRWGGKFKYLTFLDVIVQAIYHTVALLNDLFGSNVVTVAPKSLLRQVRDYIFATFAFPIAHNVCISFWVIYLYDRELIFPAALDEIFPNWLNHVVHTNVALLAIMDMFTCFRRYPSRLAGVTGNVAFMILYVIWVNIVRYFSGQWVYPLLEILPIPLRAVMFAGLVALSCDNSGDGKANENWLNSKPSEHNGIVLTITHIQCHSRRLANSVNLLINIGR</sequence>
<comment type="catalytic activity">
    <reaction evidence="9">
        <text>9-hexadecanoyloxy-octadecanoate + H2O = 9-hydroxy-octadecanoate + hexadecanoate + H(+)</text>
        <dbReference type="Rhea" id="RHEA:52052"/>
        <dbReference type="ChEBI" id="CHEBI:7896"/>
        <dbReference type="ChEBI" id="CHEBI:15377"/>
        <dbReference type="ChEBI" id="CHEBI:15378"/>
        <dbReference type="ChEBI" id="CHEBI:83670"/>
        <dbReference type="ChEBI" id="CHEBI:136286"/>
    </reaction>
    <physiologicalReaction direction="left-to-right" evidence="9">
        <dbReference type="Rhea" id="RHEA:52053"/>
    </physiologicalReaction>
</comment>
<reference evidence="18 19" key="1">
    <citation type="journal article" date="2019" name="J. Hered.">
        <title>An Improved Genome Assembly for Drosophila navojoa, the Basal Species in the mojavensis Cluster.</title>
        <authorList>
            <person name="Vanderlinde T."/>
            <person name="Dupim E.G."/>
            <person name="Nazario-Yepiz N.O."/>
            <person name="Carvalho A.B."/>
        </authorList>
    </citation>
    <scope>NUCLEOTIDE SEQUENCE [LARGE SCALE GENOMIC DNA]</scope>
    <source>
        <strain evidence="18">Navoj_Jal97</strain>
        <tissue evidence="18">Whole organism</tissue>
    </source>
</reference>
<evidence type="ECO:0000256" key="15">
    <source>
        <dbReference type="ARBA" id="ARBA00049322"/>
    </source>
</evidence>
<keyword evidence="5 17" id="KW-1133">Transmembrane helix</keyword>
<feature type="transmembrane region" description="Helical" evidence="17">
    <location>
        <begin position="126"/>
        <end position="149"/>
    </location>
</feature>
<dbReference type="InterPro" id="IPR006838">
    <property type="entry name" value="ADTRP_AIG1"/>
</dbReference>
<dbReference type="OMA" id="ITHIQCH"/>
<dbReference type="EMBL" id="LSRL02000001">
    <property type="protein sequence ID" value="TDG53469.1"/>
    <property type="molecule type" value="Genomic_DNA"/>
</dbReference>
<comment type="similarity">
    <text evidence="3">Belongs to the AIG1 family.</text>
</comment>
<dbReference type="Pfam" id="PF04750">
    <property type="entry name" value="Far-17a_AIG1"/>
    <property type="match status" value="1"/>
</dbReference>
<dbReference type="AlphaFoldDB" id="A0A484BXB6"/>
<feature type="transmembrane region" description="Helical" evidence="17">
    <location>
        <begin position="95"/>
        <end position="114"/>
    </location>
</feature>
<comment type="catalytic activity">
    <reaction evidence="14">
        <text>13-(9Z-octadecenoyloxy)-octadecanoate + H2O = 13-hydroxy-octadecanoate + (9Z)-octadecenoate + H(+)</text>
        <dbReference type="Rhea" id="RHEA:52064"/>
        <dbReference type="ChEBI" id="CHEBI:15377"/>
        <dbReference type="ChEBI" id="CHEBI:15378"/>
        <dbReference type="ChEBI" id="CHEBI:30823"/>
        <dbReference type="ChEBI" id="CHEBI:136303"/>
        <dbReference type="ChEBI" id="CHEBI:136304"/>
    </reaction>
    <physiologicalReaction direction="left-to-right" evidence="14">
        <dbReference type="Rhea" id="RHEA:52065"/>
    </physiologicalReaction>
</comment>
<evidence type="ECO:0000256" key="6">
    <source>
        <dbReference type="ARBA" id="ARBA00023136"/>
    </source>
</evidence>
<evidence type="ECO:0000256" key="14">
    <source>
        <dbReference type="ARBA" id="ARBA00049296"/>
    </source>
</evidence>
<dbReference type="PANTHER" id="PTHR10989">
    <property type="entry name" value="ANDROGEN-INDUCED PROTEIN 1-RELATED"/>
    <property type="match status" value="1"/>
</dbReference>
<keyword evidence="6 17" id="KW-0472">Membrane</keyword>
<evidence type="ECO:0000256" key="5">
    <source>
        <dbReference type="ARBA" id="ARBA00022989"/>
    </source>
</evidence>
<comment type="catalytic activity">
    <reaction evidence="1">
        <text>9-(9Z-hexadecenoyloxy)-octadecanoate + H2O = (9Z)-hexadecenoate + 9-hydroxy-octadecanoate + H(+)</text>
        <dbReference type="Rhea" id="RHEA:52068"/>
        <dbReference type="ChEBI" id="CHEBI:15377"/>
        <dbReference type="ChEBI" id="CHEBI:15378"/>
        <dbReference type="ChEBI" id="CHEBI:32372"/>
        <dbReference type="ChEBI" id="CHEBI:136286"/>
        <dbReference type="ChEBI" id="CHEBI:136309"/>
    </reaction>
    <physiologicalReaction direction="left-to-right" evidence="1">
        <dbReference type="Rhea" id="RHEA:52069"/>
    </physiologicalReaction>
</comment>
<gene>
    <name evidence="18" type="ORF">AWZ03_000284</name>
</gene>
<evidence type="ECO:0008006" key="20">
    <source>
        <dbReference type="Google" id="ProtNLM"/>
    </source>
</evidence>
<evidence type="ECO:0000256" key="13">
    <source>
        <dbReference type="ARBA" id="ARBA00049221"/>
    </source>
</evidence>
<keyword evidence="19" id="KW-1185">Reference proteome</keyword>
<keyword evidence="4 17" id="KW-0812">Transmembrane</keyword>
<comment type="catalytic activity">
    <reaction evidence="13">
        <text>9-octadecanoyloxy-octadecanoate + H2O = 9-hydroxy-octadecanoate + octadecanoate + H(+)</text>
        <dbReference type="Rhea" id="RHEA:52096"/>
        <dbReference type="ChEBI" id="CHEBI:15377"/>
        <dbReference type="ChEBI" id="CHEBI:15378"/>
        <dbReference type="ChEBI" id="CHEBI:25629"/>
        <dbReference type="ChEBI" id="CHEBI:136286"/>
        <dbReference type="ChEBI" id="CHEBI:136373"/>
    </reaction>
    <physiologicalReaction direction="left-to-right" evidence="13">
        <dbReference type="Rhea" id="RHEA:52097"/>
    </physiologicalReaction>
</comment>
<comment type="subcellular location">
    <subcellularLocation>
        <location evidence="2">Endomembrane system</location>
        <topology evidence="2">Multi-pass membrane protein</topology>
    </subcellularLocation>
</comment>
<accession>A0A484BXB6</accession>
<evidence type="ECO:0000256" key="4">
    <source>
        <dbReference type="ARBA" id="ARBA00022692"/>
    </source>
</evidence>
<dbReference type="GO" id="GO:0016020">
    <property type="term" value="C:membrane"/>
    <property type="evidence" value="ECO:0007669"/>
    <property type="project" value="InterPro"/>
</dbReference>
<evidence type="ECO:0000256" key="1">
    <source>
        <dbReference type="ARBA" id="ARBA00000923"/>
    </source>
</evidence>
<comment type="catalytic activity">
    <reaction evidence="12">
        <text>9-(9Z-octadecenoyloxy)-octadecanoate + H2O = 9-hydroxy-octadecanoate + (9Z)-octadecenoate + H(+)</text>
        <dbReference type="Rhea" id="RHEA:52048"/>
        <dbReference type="ChEBI" id="CHEBI:15377"/>
        <dbReference type="ChEBI" id="CHEBI:15378"/>
        <dbReference type="ChEBI" id="CHEBI:30823"/>
        <dbReference type="ChEBI" id="CHEBI:136282"/>
        <dbReference type="ChEBI" id="CHEBI:136286"/>
    </reaction>
    <physiologicalReaction direction="left-to-right" evidence="12">
        <dbReference type="Rhea" id="RHEA:52049"/>
    </physiologicalReaction>
</comment>
<evidence type="ECO:0000256" key="12">
    <source>
        <dbReference type="ARBA" id="ARBA00048800"/>
    </source>
</evidence>
<evidence type="ECO:0000256" key="10">
    <source>
        <dbReference type="ARBA" id="ARBA00048680"/>
    </source>
</evidence>
<evidence type="ECO:0000313" key="18">
    <source>
        <dbReference type="EMBL" id="TDG53469.1"/>
    </source>
</evidence>
<evidence type="ECO:0000256" key="7">
    <source>
        <dbReference type="ARBA" id="ARBA00047368"/>
    </source>
</evidence>
<comment type="catalytic activity">
    <reaction evidence="7">
        <text>12-hexadecanoyloxy-octadecanoate + H2O = 12-hydroxyoctadecanoate + hexadecanoate + H(+)</text>
        <dbReference type="Rhea" id="RHEA:52056"/>
        <dbReference type="ChEBI" id="CHEBI:7896"/>
        <dbReference type="ChEBI" id="CHEBI:15377"/>
        <dbReference type="ChEBI" id="CHEBI:15378"/>
        <dbReference type="ChEBI" id="CHEBI:83677"/>
        <dbReference type="ChEBI" id="CHEBI:84201"/>
    </reaction>
    <physiologicalReaction direction="left-to-right" evidence="7">
        <dbReference type="Rhea" id="RHEA:52057"/>
    </physiologicalReaction>
</comment>
<name>A0A484BXB6_DRONA</name>
<evidence type="ECO:0000256" key="3">
    <source>
        <dbReference type="ARBA" id="ARBA00009300"/>
    </source>
</evidence>
<proteinExistence type="inferred from homology"/>
<dbReference type="Proteomes" id="UP000295192">
    <property type="component" value="Unassembled WGS sequence"/>
</dbReference>
<evidence type="ECO:0000256" key="9">
    <source>
        <dbReference type="ARBA" id="ARBA00047863"/>
    </source>
</evidence>
<feature type="transmembrane region" description="Helical" evidence="17">
    <location>
        <begin position="194"/>
        <end position="215"/>
    </location>
</feature>
<comment type="catalytic activity">
    <reaction evidence="11">
        <text>12-(9Z-octadecenoyloxy)-octadecanoate + H2O = 12-hydroxyoctadecanoate + (9Z)-octadecenoate + H(+)</text>
        <dbReference type="Rhea" id="RHEA:52060"/>
        <dbReference type="ChEBI" id="CHEBI:15377"/>
        <dbReference type="ChEBI" id="CHEBI:15378"/>
        <dbReference type="ChEBI" id="CHEBI:30823"/>
        <dbReference type="ChEBI" id="CHEBI:84201"/>
        <dbReference type="ChEBI" id="CHEBI:136302"/>
    </reaction>
    <physiologicalReaction direction="left-to-right" evidence="11">
        <dbReference type="Rhea" id="RHEA:52061"/>
    </physiologicalReaction>
</comment>
<evidence type="ECO:0000313" key="19">
    <source>
        <dbReference type="Proteomes" id="UP000295192"/>
    </source>
</evidence>
<feature type="transmembrane region" description="Helical" evidence="17">
    <location>
        <begin position="221"/>
        <end position="244"/>
    </location>
</feature>
<evidence type="ECO:0000256" key="17">
    <source>
        <dbReference type="SAM" id="Phobius"/>
    </source>
</evidence>
<evidence type="ECO:0000256" key="16">
    <source>
        <dbReference type="ARBA" id="ARBA00049428"/>
    </source>
</evidence>